<name>A0ABR7YGZ7_9SPHI</name>
<organism evidence="1 2">
    <name type="scientific">Sphingobacterium litopenaei</name>
    <dbReference type="NCBI Taxonomy" id="2763500"/>
    <lineage>
        <taxon>Bacteria</taxon>
        <taxon>Pseudomonadati</taxon>
        <taxon>Bacteroidota</taxon>
        <taxon>Sphingobacteriia</taxon>
        <taxon>Sphingobacteriales</taxon>
        <taxon>Sphingobacteriaceae</taxon>
        <taxon>Sphingobacterium</taxon>
    </lineage>
</organism>
<comment type="caution">
    <text evidence="1">The sequence shown here is derived from an EMBL/GenBank/DDBJ whole genome shotgun (WGS) entry which is preliminary data.</text>
</comment>
<dbReference type="RefSeq" id="WP_190302700.1">
    <property type="nucleotide sequence ID" value="NZ_JACOIJ010000032.1"/>
</dbReference>
<proteinExistence type="predicted"/>
<dbReference type="EMBL" id="JACOIJ010000032">
    <property type="protein sequence ID" value="MBD1430589.1"/>
    <property type="molecule type" value="Genomic_DNA"/>
</dbReference>
<dbReference type="Proteomes" id="UP000651271">
    <property type="component" value="Unassembled WGS sequence"/>
</dbReference>
<keyword evidence="2" id="KW-1185">Reference proteome</keyword>
<reference evidence="1 2" key="1">
    <citation type="submission" date="2020-08" db="EMBL/GenBank/DDBJ databases">
        <title>Sphingobacterium sp. DN04309 isolated from aquaculture water.</title>
        <authorList>
            <person name="Zhang M."/>
        </authorList>
    </citation>
    <scope>NUCLEOTIDE SEQUENCE [LARGE SCALE GENOMIC DNA]</scope>
    <source>
        <strain evidence="1 2">DN04309</strain>
    </source>
</reference>
<protein>
    <submittedName>
        <fullName evidence="1">Uncharacterized protein</fullName>
    </submittedName>
</protein>
<evidence type="ECO:0000313" key="2">
    <source>
        <dbReference type="Proteomes" id="UP000651271"/>
    </source>
</evidence>
<accession>A0ABR7YGZ7</accession>
<evidence type="ECO:0000313" key="1">
    <source>
        <dbReference type="EMBL" id="MBD1430589.1"/>
    </source>
</evidence>
<sequence>MLDDEKVVLRDDGKGADEVSGDFKFSLNMNENLDEFVSELNQRQKLNLSNKEVVSFQIRSMRNVNIDTIRQFDSKQFLNGKNILIPNDLFDAPRLLTDQTKTLMITDLAVVEDVTRTFNPCASVGNPNGAWTFGTLMRQMASANPGAIASDLQVSDFVRNWMNTWKTEQSVNGENLPARNTIQNLITDWENKSSVSPGGILNMRFAPFKLIAIVNRLDLRGNSGYGFSNAGEGRFVFNALTSTCNSQEFTVIFEYGINKKKL</sequence>
<gene>
    <name evidence="1" type="ORF">H8B04_13650</name>
</gene>